<reference evidence="1 2" key="1">
    <citation type="submission" date="2016-12" db="EMBL/GenBank/DDBJ databases">
        <title>Discovery of methanogenic haloarchaea.</title>
        <authorList>
            <person name="Sorokin D.Y."/>
            <person name="Makarova K.S."/>
            <person name="Abbas B."/>
            <person name="Ferrer M."/>
            <person name="Golyshin P.N."/>
        </authorList>
    </citation>
    <scope>NUCLEOTIDE SEQUENCE [LARGE SCALE GENOMIC DNA]</scope>
    <source>
        <strain evidence="1">AMET1</strain>
    </source>
</reference>
<sequence>MAIYGIGAYWDEDKSEEFINNNIASIGYKEKHAPYMYELAREIESGDIIFIKSFTPKQGLTIKAVGIILDNQINDTIIGKKGWNVKWLWTGKEKIGKPKDKINVRMMTLFKEKNPQVKNTIINKIT</sequence>
<dbReference type="Proteomes" id="UP000195137">
    <property type="component" value="Unassembled WGS sequence"/>
</dbReference>
<organism evidence="1 2">
    <name type="scientific">Methanonatronarchaeum thermophilum</name>
    <dbReference type="NCBI Taxonomy" id="1927129"/>
    <lineage>
        <taxon>Archaea</taxon>
        <taxon>Methanobacteriati</taxon>
        <taxon>Methanobacteriota</taxon>
        <taxon>Methanonatronarchaeia</taxon>
        <taxon>Methanonatronarchaeales</taxon>
        <taxon>Methanonatronarchaeaceae</taxon>
        <taxon>Methanonatronarchaeum</taxon>
    </lineage>
</organism>
<comment type="caution">
    <text evidence="1">The sequence shown here is derived from an EMBL/GenBank/DDBJ whole genome shotgun (WGS) entry which is preliminary data.</text>
</comment>
<evidence type="ECO:0000313" key="2">
    <source>
        <dbReference type="Proteomes" id="UP000195137"/>
    </source>
</evidence>
<name>A0A1Y3GBP6_9EURY</name>
<dbReference type="EMBL" id="MRZU01000003">
    <property type="protein sequence ID" value="OUJ18881.1"/>
    <property type="molecule type" value="Genomic_DNA"/>
</dbReference>
<accession>A0A1Y3GBP6</accession>
<dbReference type="RefSeq" id="WP_086636934.1">
    <property type="nucleotide sequence ID" value="NZ_MRZU01000003.1"/>
</dbReference>
<keyword evidence="2" id="KW-1185">Reference proteome</keyword>
<gene>
    <name evidence="1" type="ORF">AMET1_0532</name>
</gene>
<proteinExistence type="predicted"/>
<protein>
    <submittedName>
        <fullName evidence="1">Uncharacterized protein</fullName>
    </submittedName>
</protein>
<dbReference type="AlphaFoldDB" id="A0A1Y3GBP6"/>
<evidence type="ECO:0000313" key="1">
    <source>
        <dbReference type="EMBL" id="OUJ18881.1"/>
    </source>
</evidence>